<dbReference type="EMBL" id="BARW01006559">
    <property type="protein sequence ID" value="GAI77592.1"/>
    <property type="molecule type" value="Genomic_DNA"/>
</dbReference>
<reference evidence="1" key="1">
    <citation type="journal article" date="2014" name="Front. Microbiol.">
        <title>High frequency of phylogenetically diverse reductive dehalogenase-homologous genes in deep subseafloor sedimentary metagenomes.</title>
        <authorList>
            <person name="Kawai M."/>
            <person name="Futagami T."/>
            <person name="Toyoda A."/>
            <person name="Takaki Y."/>
            <person name="Nishi S."/>
            <person name="Hori S."/>
            <person name="Arai W."/>
            <person name="Tsubouchi T."/>
            <person name="Morono Y."/>
            <person name="Uchiyama I."/>
            <person name="Ito T."/>
            <person name="Fujiyama A."/>
            <person name="Inagaki F."/>
            <person name="Takami H."/>
        </authorList>
    </citation>
    <scope>NUCLEOTIDE SEQUENCE</scope>
    <source>
        <strain evidence="1">Expedition CK06-06</strain>
    </source>
</reference>
<evidence type="ECO:0000313" key="1">
    <source>
        <dbReference type="EMBL" id="GAI77592.1"/>
    </source>
</evidence>
<organism evidence="1">
    <name type="scientific">marine sediment metagenome</name>
    <dbReference type="NCBI Taxonomy" id="412755"/>
    <lineage>
        <taxon>unclassified sequences</taxon>
        <taxon>metagenomes</taxon>
        <taxon>ecological metagenomes</taxon>
    </lineage>
</organism>
<gene>
    <name evidence="1" type="ORF">S12H4_13781</name>
</gene>
<name>X1RA17_9ZZZZ</name>
<comment type="caution">
    <text evidence="1">The sequence shown here is derived from an EMBL/GenBank/DDBJ whole genome shotgun (WGS) entry which is preliminary data.</text>
</comment>
<proteinExistence type="predicted"/>
<sequence length="54" mass="6463">MIIDNPQVLRKVMQEHLAPHGHRHSEDIINDPDMVDWIDRCAERFNNLTDQVWL</sequence>
<accession>X1RA17</accession>
<dbReference type="AlphaFoldDB" id="X1RA17"/>
<protein>
    <submittedName>
        <fullName evidence="1">Uncharacterized protein</fullName>
    </submittedName>
</protein>